<feature type="domain" description="DUF3644" evidence="1">
    <location>
        <begin position="11"/>
        <end position="194"/>
    </location>
</feature>
<reference evidence="2" key="1">
    <citation type="journal article" date="2015" name="Nature">
        <title>Complex archaea that bridge the gap between prokaryotes and eukaryotes.</title>
        <authorList>
            <person name="Spang A."/>
            <person name="Saw J.H."/>
            <person name="Jorgensen S.L."/>
            <person name="Zaremba-Niedzwiedzka K."/>
            <person name="Martijn J."/>
            <person name="Lind A.E."/>
            <person name="van Eijk R."/>
            <person name="Schleper C."/>
            <person name="Guy L."/>
            <person name="Ettema T.J."/>
        </authorList>
    </citation>
    <scope>NUCLEOTIDE SEQUENCE</scope>
</reference>
<evidence type="ECO:0000313" key="2">
    <source>
        <dbReference type="EMBL" id="KKN70143.1"/>
    </source>
</evidence>
<proteinExistence type="predicted"/>
<protein>
    <recommendedName>
        <fullName evidence="1">DUF3644 domain-containing protein</fullName>
    </recommendedName>
</protein>
<comment type="caution">
    <text evidence="2">The sequence shown here is derived from an EMBL/GenBank/DDBJ whole genome shotgun (WGS) entry which is preliminary data.</text>
</comment>
<sequence>MARKIGSIKTELLTKSREAMLTAVQIFNNPNIQFKSESFIVLSNIAWTYLLHAYYRANKIEYRYHDQGINRKKFHRTKKGAYKHWELETCLNNDKCPIDKVAKSNLKFLIGLRHEIEHQMTTKIDDYLSARFQACCLNYNEFIKSLFDEKLGIDKHLSFSLQFSSIDEAHANQLKEFKDLPKNIASFINNFDESISEVEYNDMRYSYRVLYVPKSVNHKGQADKVIEFLPANSPEAEKLNKEYILIKEQEKPKFIPSEIVKLMKKDYPKFGMHQHTQLWKSKNINFKEQGYGTQVAKAWYWSFLPIPRYCSKLDFHPSSFTKGDFLQIE</sequence>
<dbReference type="AlphaFoldDB" id="A0A0F9VWM7"/>
<evidence type="ECO:0000259" key="1">
    <source>
        <dbReference type="Pfam" id="PF12358"/>
    </source>
</evidence>
<name>A0A0F9VWM7_9ZZZZ</name>
<dbReference type="Pfam" id="PF12358">
    <property type="entry name" value="DUF3644"/>
    <property type="match status" value="1"/>
</dbReference>
<gene>
    <name evidence="2" type="ORF">LCGC14_0433750</name>
</gene>
<organism evidence="2">
    <name type="scientific">marine sediment metagenome</name>
    <dbReference type="NCBI Taxonomy" id="412755"/>
    <lineage>
        <taxon>unclassified sequences</taxon>
        <taxon>metagenomes</taxon>
        <taxon>ecological metagenomes</taxon>
    </lineage>
</organism>
<dbReference type="InterPro" id="IPR022104">
    <property type="entry name" value="DUF3644"/>
</dbReference>
<dbReference type="EMBL" id="LAZR01000410">
    <property type="protein sequence ID" value="KKN70143.1"/>
    <property type="molecule type" value="Genomic_DNA"/>
</dbReference>
<accession>A0A0F9VWM7</accession>